<evidence type="ECO:0000313" key="1">
    <source>
        <dbReference type="EMBL" id="KAL0639891.1"/>
    </source>
</evidence>
<dbReference type="Pfam" id="PF00067">
    <property type="entry name" value="p450"/>
    <property type="match status" value="1"/>
</dbReference>
<dbReference type="PANTHER" id="PTHR24305">
    <property type="entry name" value="CYTOCHROME P450"/>
    <property type="match status" value="1"/>
</dbReference>
<evidence type="ECO:0000313" key="2">
    <source>
        <dbReference type="Proteomes" id="UP001447188"/>
    </source>
</evidence>
<keyword evidence="2" id="KW-1185">Reference proteome</keyword>
<proteinExistence type="predicted"/>
<name>A0ABR3GVB9_9PEZI</name>
<comment type="caution">
    <text evidence="1">The sequence shown here is derived from an EMBL/GenBank/DDBJ whole genome shotgun (WGS) entry which is preliminary data.</text>
</comment>
<dbReference type="PANTHER" id="PTHR24305:SF152">
    <property type="entry name" value="P450, PUTATIVE (EUROFUNG)-RELATED"/>
    <property type="match status" value="1"/>
</dbReference>
<dbReference type="InterPro" id="IPR001128">
    <property type="entry name" value="Cyt_P450"/>
</dbReference>
<dbReference type="SUPFAM" id="SSF48264">
    <property type="entry name" value="Cytochrome P450"/>
    <property type="match status" value="1"/>
</dbReference>
<dbReference type="EMBL" id="JBBBZM010000007">
    <property type="protein sequence ID" value="KAL0639891.1"/>
    <property type="molecule type" value="Genomic_DNA"/>
</dbReference>
<reference evidence="1 2" key="1">
    <citation type="submission" date="2024-02" db="EMBL/GenBank/DDBJ databases">
        <title>Discinaceae phylogenomics.</title>
        <authorList>
            <person name="Dirks A.C."/>
            <person name="James T.Y."/>
        </authorList>
    </citation>
    <scope>NUCLEOTIDE SEQUENCE [LARGE SCALE GENOMIC DNA]</scope>
    <source>
        <strain evidence="1 2">ACD0624</strain>
    </source>
</reference>
<dbReference type="InterPro" id="IPR036396">
    <property type="entry name" value="Cyt_P450_sf"/>
</dbReference>
<protein>
    <recommendedName>
        <fullName evidence="3">Cytochrome P450</fullName>
    </recommendedName>
</protein>
<evidence type="ECO:0008006" key="3">
    <source>
        <dbReference type="Google" id="ProtNLM"/>
    </source>
</evidence>
<dbReference type="Gene3D" id="1.10.630.10">
    <property type="entry name" value="Cytochrome P450"/>
    <property type="match status" value="1"/>
</dbReference>
<sequence>MFAQENAIFGIVAPAVHKLRKDLLSPLFSRRAVLGLEPLMQSKVDKFCIRLSERYDKGKASNLFFGYASMAVDIINEFCYGRCPEGLEALSDDTFESPLVMSTRHSINWTLWVYREFWWIRELVVNLPERLVNLFTPSNTWTVVMMNSLENMVDDMLRNPSVCKESSHPTIFGRFLNCDVSGGQRLLLRETLIQEAMGFIMAGSIELSSALAYGTFHVLNDPKVHQRLIEELVVAFPDPNNAVSFEILERLPYLTIVSTSAVYSHLDEFVYPGSNQFRPERMAYMELYMAFANVFRRFDMTIHETTSGDFKWKEYFGPGFVGRPLHAFTKPRAEYRAGSH</sequence>
<accession>A0ABR3GVB9</accession>
<organism evidence="1 2">
    <name type="scientific">Discina gigas</name>
    <dbReference type="NCBI Taxonomy" id="1032678"/>
    <lineage>
        <taxon>Eukaryota</taxon>
        <taxon>Fungi</taxon>
        <taxon>Dikarya</taxon>
        <taxon>Ascomycota</taxon>
        <taxon>Pezizomycotina</taxon>
        <taxon>Pezizomycetes</taxon>
        <taxon>Pezizales</taxon>
        <taxon>Discinaceae</taxon>
        <taxon>Discina</taxon>
    </lineage>
</organism>
<gene>
    <name evidence="1" type="ORF">Q9L58_000982</name>
</gene>
<dbReference type="Proteomes" id="UP001447188">
    <property type="component" value="Unassembled WGS sequence"/>
</dbReference>
<dbReference type="InterPro" id="IPR050121">
    <property type="entry name" value="Cytochrome_P450_monoxygenase"/>
</dbReference>